<dbReference type="AlphaFoldDB" id="A0AA45USA3"/>
<dbReference type="EMBL" id="FLLR01000006">
    <property type="protein sequence ID" value="SBO13894.1"/>
    <property type="molecule type" value="Genomic_DNA"/>
</dbReference>
<protein>
    <submittedName>
        <fullName evidence="1">Uncharacterized protein</fullName>
    </submittedName>
</protein>
<comment type="caution">
    <text evidence="1">The sequence shown here is derived from an EMBL/GenBank/DDBJ whole genome shotgun (WGS) entry which is preliminary data.</text>
</comment>
<name>A0AA45USA3_ANAPH</name>
<sequence length="38" mass="4099">MSPYGVGIERIPEGIQELIDAEHFTILSSDIGIPANSQ</sequence>
<dbReference type="Proteomes" id="UP000078419">
    <property type="component" value="Unassembled WGS sequence"/>
</dbReference>
<organism evidence="1 2">
    <name type="scientific">Anaplasma phagocytophilum</name>
    <name type="common">Ehrlichia phagocytophila</name>
    <dbReference type="NCBI Taxonomy" id="948"/>
    <lineage>
        <taxon>Bacteria</taxon>
        <taxon>Pseudomonadati</taxon>
        <taxon>Pseudomonadota</taxon>
        <taxon>Alphaproteobacteria</taxon>
        <taxon>Rickettsiales</taxon>
        <taxon>Anaplasmataceae</taxon>
        <taxon>Anaplasma</taxon>
        <taxon>phagocytophilum group</taxon>
    </lineage>
</organism>
<proteinExistence type="predicted"/>
<gene>
    <name evidence="1" type="ORF">ANAPC1_00233</name>
</gene>
<evidence type="ECO:0000313" key="1">
    <source>
        <dbReference type="EMBL" id="SBO13894.1"/>
    </source>
</evidence>
<reference evidence="2" key="1">
    <citation type="submission" date="2016-03" db="EMBL/GenBank/DDBJ databases">
        <authorList>
            <person name="Loux Valentin"/>
        </authorList>
    </citation>
    <scope>NUCLEOTIDE SEQUENCE [LARGE SCALE GENOMIC DNA]</scope>
    <source>
        <strain evidence="2">C1</strain>
    </source>
</reference>
<accession>A0AA45USA3</accession>
<evidence type="ECO:0000313" key="2">
    <source>
        <dbReference type="Proteomes" id="UP000078419"/>
    </source>
</evidence>